<dbReference type="InterPro" id="IPR000150">
    <property type="entry name" value="Cof"/>
</dbReference>
<evidence type="ECO:0000313" key="2">
    <source>
        <dbReference type="Proteomes" id="UP000027442"/>
    </source>
</evidence>
<reference evidence="1 2" key="1">
    <citation type="submission" date="2013-08" db="EMBL/GenBank/DDBJ databases">
        <authorList>
            <person name="Weinstock G."/>
            <person name="Sodergren E."/>
            <person name="Wylie T."/>
            <person name="Fulton L."/>
            <person name="Fulton R."/>
            <person name="Fronick C."/>
            <person name="O'Laughlin M."/>
            <person name="Godfrey J."/>
            <person name="Miner T."/>
            <person name="Herter B."/>
            <person name="Appelbaum E."/>
            <person name="Cordes M."/>
            <person name="Lek S."/>
            <person name="Wollam A."/>
            <person name="Pepin K.H."/>
            <person name="Palsikar V.B."/>
            <person name="Mitreva M."/>
            <person name="Wilson R.K."/>
        </authorList>
    </citation>
    <scope>NUCLEOTIDE SEQUENCE [LARGE SCALE GENOMIC DNA]</scope>
    <source>
        <strain evidence="1 2">ATCC 15930</strain>
    </source>
</reference>
<dbReference type="RefSeq" id="WP_018967429.1">
    <property type="nucleotide sequence ID" value="NZ_KB899214.1"/>
</dbReference>
<dbReference type="SFLD" id="SFLDG01144">
    <property type="entry name" value="C2.B.4:_PGP_Like"/>
    <property type="match status" value="1"/>
</dbReference>
<organism evidence="1 2">
    <name type="scientific">Hoylesella loescheii DSM 19665 = JCM 12249 = ATCC 15930</name>
    <dbReference type="NCBI Taxonomy" id="1122985"/>
    <lineage>
        <taxon>Bacteria</taxon>
        <taxon>Pseudomonadati</taxon>
        <taxon>Bacteroidota</taxon>
        <taxon>Bacteroidia</taxon>
        <taxon>Bacteroidales</taxon>
        <taxon>Prevotellaceae</taxon>
        <taxon>Hoylesella</taxon>
    </lineage>
</organism>
<dbReference type="NCBIfam" id="TIGR01484">
    <property type="entry name" value="HAD-SF-IIB"/>
    <property type="match status" value="1"/>
</dbReference>
<dbReference type="Pfam" id="PF08282">
    <property type="entry name" value="Hydrolase_3"/>
    <property type="match status" value="1"/>
</dbReference>
<dbReference type="GO" id="GO:0016791">
    <property type="term" value="F:phosphatase activity"/>
    <property type="evidence" value="ECO:0007669"/>
    <property type="project" value="UniProtKB-ARBA"/>
</dbReference>
<keyword evidence="1" id="KW-0378">Hydrolase</keyword>
<dbReference type="HOGENOM" id="CLU_044146_7_0_10"/>
<proteinExistence type="predicted"/>
<keyword evidence="2" id="KW-1185">Reference proteome</keyword>
<dbReference type="NCBIfam" id="TIGR00099">
    <property type="entry name" value="Cof-subfamily"/>
    <property type="match status" value="1"/>
</dbReference>
<dbReference type="PANTHER" id="PTHR10000:SF25">
    <property type="entry name" value="PHOSPHATASE YKRA-RELATED"/>
    <property type="match status" value="1"/>
</dbReference>
<dbReference type="SUPFAM" id="SSF56784">
    <property type="entry name" value="HAD-like"/>
    <property type="match status" value="1"/>
</dbReference>
<dbReference type="PROSITE" id="PS01229">
    <property type="entry name" value="COF_2"/>
    <property type="match status" value="1"/>
</dbReference>
<dbReference type="AlphaFoldDB" id="A0A069QFZ1"/>
<gene>
    <name evidence="1" type="ORF">HMPREF1991_02202</name>
</gene>
<name>A0A069QFZ1_HOYLO</name>
<dbReference type="GO" id="GO:0005829">
    <property type="term" value="C:cytosol"/>
    <property type="evidence" value="ECO:0007669"/>
    <property type="project" value="TreeGrafter"/>
</dbReference>
<accession>A0A069QFZ1</accession>
<dbReference type="SFLD" id="SFLDS00003">
    <property type="entry name" value="Haloacid_Dehalogenase"/>
    <property type="match status" value="1"/>
</dbReference>
<sequence>MIKALFFDIDGTLVSMGTHTIPASAVEAITQAKRRGVKVFIATGRPYSIINNIDAILPFIEGYLTANGAHCIVGNEVVYHCPIPKCDVELILNDATEQDYSCVVVGETAIGTFNYKDNIDRIYRRTLDIHGVDYHLSIDELMQNDILELTPFATIEQEQQLMPRIPNCVSARWHPEFMDITSRMADKGRGLAAIAQHLGISLENCAAFGDGGNDISMIRAAGVGVAMGNAGDDVKQAADFVTTHIDEDGIMHAMQHLGIV</sequence>
<dbReference type="InterPro" id="IPR023214">
    <property type="entry name" value="HAD_sf"/>
</dbReference>
<dbReference type="PROSITE" id="PS01228">
    <property type="entry name" value="COF_1"/>
    <property type="match status" value="1"/>
</dbReference>
<comment type="caution">
    <text evidence="1">The sequence shown here is derived from an EMBL/GenBank/DDBJ whole genome shotgun (WGS) entry which is preliminary data.</text>
</comment>
<dbReference type="PATRIC" id="fig|1122985.7.peg.2282"/>
<dbReference type="GO" id="GO:0000287">
    <property type="term" value="F:magnesium ion binding"/>
    <property type="evidence" value="ECO:0007669"/>
    <property type="project" value="TreeGrafter"/>
</dbReference>
<dbReference type="Gene3D" id="3.30.1240.10">
    <property type="match status" value="1"/>
</dbReference>
<dbReference type="InterPro" id="IPR006379">
    <property type="entry name" value="HAD-SF_hydro_IIB"/>
</dbReference>
<dbReference type="InterPro" id="IPR036412">
    <property type="entry name" value="HAD-like_sf"/>
</dbReference>
<dbReference type="Gene3D" id="3.40.50.1000">
    <property type="entry name" value="HAD superfamily/HAD-like"/>
    <property type="match status" value="1"/>
</dbReference>
<dbReference type="eggNOG" id="COG0561">
    <property type="taxonomic scope" value="Bacteria"/>
</dbReference>
<dbReference type="EMBL" id="JNGW01000096">
    <property type="protein sequence ID" value="KDR51690.1"/>
    <property type="molecule type" value="Genomic_DNA"/>
</dbReference>
<dbReference type="Proteomes" id="UP000027442">
    <property type="component" value="Unassembled WGS sequence"/>
</dbReference>
<dbReference type="PANTHER" id="PTHR10000">
    <property type="entry name" value="PHOSPHOSERINE PHOSPHATASE"/>
    <property type="match status" value="1"/>
</dbReference>
<dbReference type="SFLD" id="SFLDG01140">
    <property type="entry name" value="C2.B:_Phosphomannomutase_and_P"/>
    <property type="match status" value="1"/>
</dbReference>
<protein>
    <submittedName>
        <fullName evidence="1">Cof-like hydrolase</fullName>
    </submittedName>
</protein>
<evidence type="ECO:0000313" key="1">
    <source>
        <dbReference type="EMBL" id="KDR51690.1"/>
    </source>
</evidence>